<keyword evidence="1" id="KW-0472">Membrane</keyword>
<evidence type="ECO:0000313" key="3">
    <source>
        <dbReference type="EMBL" id="CNK42833.1"/>
    </source>
</evidence>
<dbReference type="EMBL" id="CQEH01000001">
    <property type="protein sequence ID" value="CNK42833.1"/>
    <property type="molecule type" value="Genomic_DNA"/>
</dbReference>
<dbReference type="InterPro" id="IPR007896">
    <property type="entry name" value="BTP_bacteria"/>
</dbReference>
<sequence length="175" mass="19708">MIITFDNLLSVNLSGCFMQVHHRSFFERVIHAIGFEAIAVAICAPVGAWLLDRSMLQMGTLAVILSSVAMLWNIVYNSLFDRFWPVSRVAKTLRVRVFHALGFEGGFILIGLPIAALALGISLLQAFMLEIGFFLFFLPYTLLYNWAYDSLRMRIIHARQPVALKPASENGRSSR</sequence>
<gene>
    <name evidence="4" type="ORF">ERS137965_00224</name>
    <name evidence="3" type="ORF">ERS137966_00185</name>
</gene>
<evidence type="ECO:0000313" key="6">
    <source>
        <dbReference type="Proteomes" id="UP000041595"/>
    </source>
</evidence>
<feature type="transmembrane region" description="Helical" evidence="1">
    <location>
        <begin position="56"/>
        <end position="76"/>
    </location>
</feature>
<keyword evidence="1" id="KW-0812">Transmembrane</keyword>
<dbReference type="Pfam" id="PF05232">
    <property type="entry name" value="BTP"/>
    <property type="match status" value="2"/>
</dbReference>
<evidence type="ECO:0000313" key="4">
    <source>
        <dbReference type="EMBL" id="CNK48492.1"/>
    </source>
</evidence>
<dbReference type="NCBIfam" id="NF033664">
    <property type="entry name" value="PACE_transport"/>
    <property type="match status" value="1"/>
</dbReference>
<organism evidence="4 6">
    <name type="scientific">Yersinia aldovae</name>
    <dbReference type="NCBI Taxonomy" id="29483"/>
    <lineage>
        <taxon>Bacteria</taxon>
        <taxon>Pseudomonadati</taxon>
        <taxon>Pseudomonadota</taxon>
        <taxon>Gammaproteobacteria</taxon>
        <taxon>Enterobacterales</taxon>
        <taxon>Yersiniaceae</taxon>
        <taxon>Yersinia</taxon>
    </lineage>
</organism>
<dbReference type="NCBIfam" id="NF033665">
    <property type="entry name" value="PACE_efflu_PCE"/>
    <property type="match status" value="1"/>
</dbReference>
<dbReference type="STRING" id="1453495.AT01_3661"/>
<keyword evidence="1" id="KW-1133">Transmembrane helix</keyword>
<feature type="domain" description="Chlorhexidine efflux transporter" evidence="2">
    <location>
        <begin position="23"/>
        <end position="85"/>
    </location>
</feature>
<feature type="domain" description="Chlorhexidine efflux transporter" evidence="2">
    <location>
        <begin position="91"/>
        <end position="153"/>
    </location>
</feature>
<dbReference type="AlphaFoldDB" id="A0A0T9SYA3"/>
<reference evidence="3 5" key="1">
    <citation type="submission" date="2015-03" db="EMBL/GenBank/DDBJ databases">
        <authorList>
            <consortium name="Pathogen Informatics"/>
            <person name="Murphy D."/>
        </authorList>
    </citation>
    <scope>NUCLEOTIDE SEQUENCE [LARGE SCALE GENOMIC DNA]</scope>
    <source>
        <strain evidence="3 5">IP08791</strain>
    </source>
</reference>
<proteinExistence type="predicted"/>
<evidence type="ECO:0000256" key="1">
    <source>
        <dbReference type="SAM" id="Phobius"/>
    </source>
</evidence>
<dbReference type="eggNOG" id="COG4125">
    <property type="taxonomic scope" value="Bacteria"/>
</dbReference>
<evidence type="ECO:0000259" key="2">
    <source>
        <dbReference type="Pfam" id="PF05232"/>
    </source>
</evidence>
<dbReference type="Proteomes" id="UP000038647">
    <property type="component" value="Unassembled WGS sequence"/>
</dbReference>
<keyword evidence="5" id="KW-1185">Reference proteome</keyword>
<dbReference type="InterPro" id="IPR058208">
    <property type="entry name" value="PACE"/>
</dbReference>
<name>A0A0T9SYA3_YERAL</name>
<feature type="transmembrane region" description="Helical" evidence="1">
    <location>
        <begin position="29"/>
        <end position="50"/>
    </location>
</feature>
<dbReference type="Proteomes" id="UP000041595">
    <property type="component" value="Unassembled WGS sequence"/>
</dbReference>
<dbReference type="EMBL" id="CQEJ01000001">
    <property type="protein sequence ID" value="CNK48492.1"/>
    <property type="molecule type" value="Genomic_DNA"/>
</dbReference>
<reference evidence="4 6" key="2">
    <citation type="submission" date="2015-03" db="EMBL/GenBank/DDBJ databases">
        <authorList>
            <person name="Murphy D."/>
        </authorList>
    </citation>
    <scope>NUCLEOTIDE SEQUENCE [LARGE SCALE GENOMIC DNA]</scope>
    <source>
        <strain evidence="4 6">IP06005</strain>
    </source>
</reference>
<feature type="transmembrane region" description="Helical" evidence="1">
    <location>
        <begin position="127"/>
        <end position="147"/>
    </location>
</feature>
<feature type="transmembrane region" description="Helical" evidence="1">
    <location>
        <begin position="97"/>
        <end position="121"/>
    </location>
</feature>
<evidence type="ECO:0000313" key="5">
    <source>
        <dbReference type="Proteomes" id="UP000038647"/>
    </source>
</evidence>
<accession>A0A0T9SYA3</accession>
<protein>
    <submittedName>
        <fullName evidence="4">Membrane protein</fullName>
    </submittedName>
</protein>